<evidence type="ECO:0000256" key="1">
    <source>
        <dbReference type="SAM" id="MobiDB-lite"/>
    </source>
</evidence>
<accession>A0A7I5EEI0</accession>
<protein>
    <submittedName>
        <fullName evidence="3">Mediator of RNA polymerase II transcription subunit 19</fullName>
    </submittedName>
</protein>
<reference evidence="3" key="1">
    <citation type="submission" date="2020-12" db="UniProtKB">
        <authorList>
            <consortium name="WormBaseParasite"/>
        </authorList>
    </citation>
    <scope>IDENTIFICATION</scope>
    <source>
        <strain evidence="3">MHco3</strain>
    </source>
</reference>
<dbReference type="WBParaSite" id="HCON_00186870-00001">
    <property type="protein sequence ID" value="HCON_00186870-00001"/>
    <property type="gene ID" value="HCON_00186870"/>
</dbReference>
<feature type="compositionally biased region" description="Basic and acidic residues" evidence="1">
    <location>
        <begin position="150"/>
        <end position="159"/>
    </location>
</feature>
<dbReference type="Proteomes" id="UP000025227">
    <property type="component" value="Unplaced"/>
</dbReference>
<sequence length="184" mass="19999">MDKLLPFLASPNGDYYVNNEGLVVEADDDPTTERYIQLMSTPENPFRRVYLGNLKCPGGQNLTDLVSSYYGPPRITAAVLRQAIIITYGEIPSKPTAHDGKAGAVENGSNPLDKCAKKRNSKGSSFSTTAKKLKAEDGNVDLGGAGPRGILKEENSEKKESKENVVFAGVLRAMGYDDEHYDLN</sequence>
<evidence type="ECO:0000313" key="2">
    <source>
        <dbReference type="Proteomes" id="UP000025227"/>
    </source>
</evidence>
<proteinExistence type="predicted"/>
<organism evidence="2 3">
    <name type="scientific">Haemonchus contortus</name>
    <name type="common">Barber pole worm</name>
    <dbReference type="NCBI Taxonomy" id="6289"/>
    <lineage>
        <taxon>Eukaryota</taxon>
        <taxon>Metazoa</taxon>
        <taxon>Ecdysozoa</taxon>
        <taxon>Nematoda</taxon>
        <taxon>Chromadorea</taxon>
        <taxon>Rhabditida</taxon>
        <taxon>Rhabditina</taxon>
        <taxon>Rhabditomorpha</taxon>
        <taxon>Strongyloidea</taxon>
        <taxon>Trichostrongylidae</taxon>
        <taxon>Haemonchus</taxon>
    </lineage>
</organism>
<dbReference type="AlphaFoldDB" id="A0A7I5EEI0"/>
<feature type="region of interest" description="Disordered" evidence="1">
    <location>
        <begin position="104"/>
        <end position="159"/>
    </location>
</feature>
<keyword evidence="2" id="KW-1185">Reference proteome</keyword>
<evidence type="ECO:0000313" key="3">
    <source>
        <dbReference type="WBParaSite" id="HCON_00186870-00001"/>
    </source>
</evidence>
<name>A0A7I5EEI0_HAECO</name>